<name>A0A9N9C5I2_9GLOM</name>
<dbReference type="InterPro" id="IPR006571">
    <property type="entry name" value="TLDc_dom"/>
</dbReference>
<dbReference type="AlphaFoldDB" id="A0A9N9C5I2"/>
<evidence type="ECO:0000313" key="3">
    <source>
        <dbReference type="Proteomes" id="UP000789508"/>
    </source>
</evidence>
<dbReference type="PROSITE" id="PS51886">
    <property type="entry name" value="TLDC"/>
    <property type="match status" value="1"/>
</dbReference>
<reference evidence="2" key="1">
    <citation type="submission" date="2021-06" db="EMBL/GenBank/DDBJ databases">
        <authorList>
            <person name="Kallberg Y."/>
            <person name="Tangrot J."/>
            <person name="Rosling A."/>
        </authorList>
    </citation>
    <scope>NUCLEOTIDE SEQUENCE</scope>
    <source>
        <strain evidence="2">FL130A</strain>
    </source>
</reference>
<comment type="caution">
    <text evidence="2">The sequence shown here is derived from an EMBL/GenBank/DDBJ whole genome shotgun (WGS) entry which is preliminary data.</text>
</comment>
<keyword evidence="3" id="KW-1185">Reference proteome</keyword>
<protein>
    <submittedName>
        <fullName evidence="2">13417_t:CDS:1</fullName>
    </submittedName>
</protein>
<dbReference type="OrthoDB" id="6359816at2759"/>
<evidence type="ECO:0000313" key="2">
    <source>
        <dbReference type="EMBL" id="CAG8587719.1"/>
    </source>
</evidence>
<organism evidence="2 3">
    <name type="scientific">Ambispora leptoticha</name>
    <dbReference type="NCBI Taxonomy" id="144679"/>
    <lineage>
        <taxon>Eukaryota</taxon>
        <taxon>Fungi</taxon>
        <taxon>Fungi incertae sedis</taxon>
        <taxon>Mucoromycota</taxon>
        <taxon>Glomeromycotina</taxon>
        <taxon>Glomeromycetes</taxon>
        <taxon>Archaeosporales</taxon>
        <taxon>Ambisporaceae</taxon>
        <taxon>Ambispora</taxon>
    </lineage>
</organism>
<gene>
    <name evidence="2" type="ORF">ALEPTO_LOCUS7562</name>
</gene>
<proteinExistence type="predicted"/>
<sequence>MNLIHASDELQIQEILQHCKTFLLENHSAWLQQNLLKVSKLFSNNKQFTELYDKVFHIEPEKILTCPEIEVLEESEMISLLKRGSDLELKQVEIWNSMIKWGISKAGQLNIDISEWTTENFGELKESLKNCLSLINYFKMSRDEYVLKVVPYEQILPQKLKKQLLEFHLNQVNNLPIENLQFQTILKSREARLISYWINQKDPQSRPIEHRFNLIFKANRDGFANSRFLQKCANIYPTIVLINVHGSKRIIGGYNPTYWAEGPFYSKTRKTSNWNWKVPLFGRRQSEDESNLPYQENYSIECNVSKNSFLFSFPENAINLIQDSVISHVVDDDFWEFAEESLYGIRFCNDLVIGDNCNQNINSFYQCQSYDETLDKVLEGERFLVDDYEVYHVERKY</sequence>
<accession>A0A9N9C5I2</accession>
<dbReference type="EMBL" id="CAJVPS010003375">
    <property type="protein sequence ID" value="CAG8587719.1"/>
    <property type="molecule type" value="Genomic_DNA"/>
</dbReference>
<dbReference type="Proteomes" id="UP000789508">
    <property type="component" value="Unassembled WGS sequence"/>
</dbReference>
<dbReference type="Pfam" id="PF07534">
    <property type="entry name" value="TLD"/>
    <property type="match status" value="1"/>
</dbReference>
<feature type="domain" description="TLDc" evidence="1">
    <location>
        <begin position="184"/>
        <end position="394"/>
    </location>
</feature>
<evidence type="ECO:0000259" key="1">
    <source>
        <dbReference type="PROSITE" id="PS51886"/>
    </source>
</evidence>